<dbReference type="EMBL" id="BLXT01002301">
    <property type="protein sequence ID" value="GFN92951.1"/>
    <property type="molecule type" value="Genomic_DNA"/>
</dbReference>
<feature type="region of interest" description="Disordered" evidence="1">
    <location>
        <begin position="1"/>
        <end position="28"/>
    </location>
</feature>
<feature type="region of interest" description="Disordered" evidence="1">
    <location>
        <begin position="42"/>
        <end position="65"/>
    </location>
</feature>
<dbReference type="AlphaFoldDB" id="A0AAV3ZES3"/>
<keyword evidence="2" id="KW-0675">Receptor</keyword>
<feature type="compositionally biased region" description="Basic and acidic residues" evidence="1">
    <location>
        <begin position="9"/>
        <end position="19"/>
    </location>
</feature>
<sequence>MDSWKSTRKIQESPHRPMEETLIPGSRHPLACVNASSTRLGQVTGLKGSNHSHTGSGSDRAQPIANAQHFLVIDKIRRLISGH</sequence>
<feature type="compositionally biased region" description="Polar residues" evidence="1">
    <location>
        <begin position="42"/>
        <end position="59"/>
    </location>
</feature>
<evidence type="ECO:0000256" key="1">
    <source>
        <dbReference type="SAM" id="MobiDB-lite"/>
    </source>
</evidence>
<name>A0AAV3ZES3_9GAST</name>
<evidence type="ECO:0000313" key="2">
    <source>
        <dbReference type="EMBL" id="GFN92951.1"/>
    </source>
</evidence>
<organism evidence="2 3">
    <name type="scientific">Plakobranchus ocellatus</name>
    <dbReference type="NCBI Taxonomy" id="259542"/>
    <lineage>
        <taxon>Eukaryota</taxon>
        <taxon>Metazoa</taxon>
        <taxon>Spiralia</taxon>
        <taxon>Lophotrochozoa</taxon>
        <taxon>Mollusca</taxon>
        <taxon>Gastropoda</taxon>
        <taxon>Heterobranchia</taxon>
        <taxon>Euthyneura</taxon>
        <taxon>Panpulmonata</taxon>
        <taxon>Sacoglossa</taxon>
        <taxon>Placobranchoidea</taxon>
        <taxon>Plakobranchidae</taxon>
        <taxon>Plakobranchus</taxon>
    </lineage>
</organism>
<dbReference type="Proteomes" id="UP000735302">
    <property type="component" value="Unassembled WGS sequence"/>
</dbReference>
<evidence type="ECO:0000313" key="3">
    <source>
        <dbReference type="Proteomes" id="UP000735302"/>
    </source>
</evidence>
<protein>
    <submittedName>
        <fullName evidence="2">Nuclear receptor subfamily 5 group a member 2</fullName>
    </submittedName>
</protein>
<accession>A0AAV3ZES3</accession>
<gene>
    <name evidence="2" type="ORF">PoB_001945700</name>
</gene>
<keyword evidence="3" id="KW-1185">Reference proteome</keyword>
<comment type="caution">
    <text evidence="2">The sequence shown here is derived from an EMBL/GenBank/DDBJ whole genome shotgun (WGS) entry which is preliminary data.</text>
</comment>
<proteinExistence type="predicted"/>
<reference evidence="2 3" key="1">
    <citation type="journal article" date="2021" name="Elife">
        <title>Chloroplast acquisition without the gene transfer in kleptoplastic sea slugs, Plakobranchus ocellatus.</title>
        <authorList>
            <person name="Maeda T."/>
            <person name="Takahashi S."/>
            <person name="Yoshida T."/>
            <person name="Shimamura S."/>
            <person name="Takaki Y."/>
            <person name="Nagai Y."/>
            <person name="Toyoda A."/>
            <person name="Suzuki Y."/>
            <person name="Arimoto A."/>
            <person name="Ishii H."/>
            <person name="Satoh N."/>
            <person name="Nishiyama T."/>
            <person name="Hasebe M."/>
            <person name="Maruyama T."/>
            <person name="Minagawa J."/>
            <person name="Obokata J."/>
            <person name="Shigenobu S."/>
        </authorList>
    </citation>
    <scope>NUCLEOTIDE SEQUENCE [LARGE SCALE GENOMIC DNA]</scope>
</reference>